<dbReference type="Proteomes" id="UP000565579">
    <property type="component" value="Unassembled WGS sequence"/>
</dbReference>
<evidence type="ECO:0000313" key="2">
    <source>
        <dbReference type="EMBL" id="MBB6553537.1"/>
    </source>
</evidence>
<dbReference type="AlphaFoldDB" id="A0A7X0P1N6"/>
<organism evidence="2 3">
    <name type="scientific">Nonomuraea rubra</name>
    <dbReference type="NCBI Taxonomy" id="46180"/>
    <lineage>
        <taxon>Bacteria</taxon>
        <taxon>Bacillati</taxon>
        <taxon>Actinomycetota</taxon>
        <taxon>Actinomycetes</taxon>
        <taxon>Streptosporangiales</taxon>
        <taxon>Streptosporangiaceae</taxon>
        <taxon>Nonomuraea</taxon>
    </lineage>
</organism>
<gene>
    <name evidence="2" type="ORF">HD593_008332</name>
</gene>
<name>A0A7X0P1N6_9ACTN</name>
<sequence length="239" mass="25607">MSHRSARLTVHARQPLVDRVQAGRPVAHVAAEMGFRGPPPTRGLATSTSRSSAASPTAAAGASMAATSAATAPAAPPWHRLAPGPGRPRRRRQAHPPLPAPDQRQGRTLQPPPARRMGLRPALRQQQRTHHRSARLPAHLHPPPMPHHTRRPTTDHPCQQPSGSIHLARTAGSSAGPGRTCDCASCRVHDSNLQPNLDLQPRTASRGVGSVRNREALTCARVDSVRTPPSRRLARSNTS</sequence>
<dbReference type="EMBL" id="JACHMI010000001">
    <property type="protein sequence ID" value="MBB6553537.1"/>
    <property type="molecule type" value="Genomic_DNA"/>
</dbReference>
<protein>
    <recommendedName>
        <fullName evidence="4">Helix-turn-helix domain-containing protein</fullName>
    </recommendedName>
</protein>
<evidence type="ECO:0000256" key="1">
    <source>
        <dbReference type="SAM" id="MobiDB-lite"/>
    </source>
</evidence>
<comment type="caution">
    <text evidence="2">The sequence shown here is derived from an EMBL/GenBank/DDBJ whole genome shotgun (WGS) entry which is preliminary data.</text>
</comment>
<evidence type="ECO:0000313" key="3">
    <source>
        <dbReference type="Proteomes" id="UP000565579"/>
    </source>
</evidence>
<proteinExistence type="predicted"/>
<accession>A0A7X0P1N6</accession>
<reference evidence="2 3" key="1">
    <citation type="submission" date="2020-08" db="EMBL/GenBank/DDBJ databases">
        <title>Sequencing the genomes of 1000 actinobacteria strains.</title>
        <authorList>
            <person name="Klenk H.-P."/>
        </authorList>
    </citation>
    <scope>NUCLEOTIDE SEQUENCE [LARGE SCALE GENOMIC DNA]</scope>
    <source>
        <strain evidence="2 3">DSM 43768</strain>
    </source>
</reference>
<evidence type="ECO:0008006" key="4">
    <source>
        <dbReference type="Google" id="ProtNLM"/>
    </source>
</evidence>
<feature type="compositionally biased region" description="Low complexity" evidence="1">
    <location>
        <begin position="45"/>
        <end position="84"/>
    </location>
</feature>
<keyword evidence="3" id="KW-1185">Reference proteome</keyword>
<feature type="region of interest" description="Disordered" evidence="1">
    <location>
        <begin position="33"/>
        <end position="180"/>
    </location>
</feature>